<protein>
    <submittedName>
        <fullName evidence="1">Uncharacterized protein MANES_15G095600</fullName>
    </submittedName>
</protein>
<evidence type="ECO:0000313" key="1">
    <source>
        <dbReference type="EMBL" id="MBX22723.1"/>
    </source>
</evidence>
<name>A0A2P2LXN9_RHIMU</name>
<sequence length="40" mass="4608">MRMYYLLNLILSTKNARLMVIQAHFGILQGLFTSSSLFSE</sequence>
<dbReference type="EMBL" id="GGEC01042239">
    <property type="protein sequence ID" value="MBX22723.1"/>
    <property type="molecule type" value="Transcribed_RNA"/>
</dbReference>
<accession>A0A2P2LXN9</accession>
<reference evidence="1" key="1">
    <citation type="submission" date="2018-02" db="EMBL/GenBank/DDBJ databases">
        <title>Rhizophora mucronata_Transcriptome.</title>
        <authorList>
            <person name="Meera S.P."/>
            <person name="Sreeshan A."/>
            <person name="Augustine A."/>
        </authorList>
    </citation>
    <scope>NUCLEOTIDE SEQUENCE</scope>
    <source>
        <tissue evidence="1">Leaf</tissue>
    </source>
</reference>
<proteinExistence type="predicted"/>
<dbReference type="AlphaFoldDB" id="A0A2P2LXN9"/>
<organism evidence="1">
    <name type="scientific">Rhizophora mucronata</name>
    <name type="common">Asiatic mangrove</name>
    <dbReference type="NCBI Taxonomy" id="61149"/>
    <lineage>
        <taxon>Eukaryota</taxon>
        <taxon>Viridiplantae</taxon>
        <taxon>Streptophyta</taxon>
        <taxon>Embryophyta</taxon>
        <taxon>Tracheophyta</taxon>
        <taxon>Spermatophyta</taxon>
        <taxon>Magnoliopsida</taxon>
        <taxon>eudicotyledons</taxon>
        <taxon>Gunneridae</taxon>
        <taxon>Pentapetalae</taxon>
        <taxon>rosids</taxon>
        <taxon>fabids</taxon>
        <taxon>Malpighiales</taxon>
        <taxon>Rhizophoraceae</taxon>
        <taxon>Rhizophora</taxon>
    </lineage>
</organism>